<dbReference type="EMBL" id="RSCM01000007">
    <property type="protein sequence ID" value="RUS96330.1"/>
    <property type="molecule type" value="Genomic_DNA"/>
</dbReference>
<name>A0A433UR52_ANAVA</name>
<dbReference type="SUPFAM" id="SSF50978">
    <property type="entry name" value="WD40 repeat-like"/>
    <property type="match status" value="1"/>
</dbReference>
<dbReference type="Proteomes" id="UP000276103">
    <property type="component" value="Unassembled WGS sequence"/>
</dbReference>
<dbReference type="InterPro" id="IPR050349">
    <property type="entry name" value="WD_LIS1/nudF_dynein_reg"/>
</dbReference>
<evidence type="ECO:0000256" key="1">
    <source>
        <dbReference type="ARBA" id="ARBA00022574"/>
    </source>
</evidence>
<feature type="repeat" description="WD" evidence="3">
    <location>
        <begin position="553"/>
        <end position="594"/>
    </location>
</feature>
<dbReference type="PROSITE" id="PS50294">
    <property type="entry name" value="WD_REPEATS_REGION"/>
    <property type="match status" value="7"/>
</dbReference>
<comment type="caution">
    <text evidence="4">The sequence shown here is derived from an EMBL/GenBank/DDBJ whole genome shotgun (WGS) entry which is preliminary data.</text>
</comment>
<dbReference type="PROSITE" id="PS50082">
    <property type="entry name" value="WD_REPEATS_2"/>
    <property type="match status" value="7"/>
</dbReference>
<evidence type="ECO:0000256" key="2">
    <source>
        <dbReference type="ARBA" id="ARBA00022737"/>
    </source>
</evidence>
<dbReference type="PROSITE" id="PS00678">
    <property type="entry name" value="WD_REPEATS_1"/>
    <property type="match status" value="1"/>
</dbReference>
<dbReference type="InterPro" id="IPR020472">
    <property type="entry name" value="WD40_PAC1"/>
</dbReference>
<protein>
    <submittedName>
        <fullName evidence="4">Uncharacterized protein</fullName>
    </submittedName>
</protein>
<proteinExistence type="predicted"/>
<reference evidence="4 5" key="1">
    <citation type="journal article" date="2019" name="Genome Biol. Evol.">
        <title>Day and night: Metabolic profiles and evolutionary relationships of six axenic non-marine cyanobacteria.</title>
        <authorList>
            <person name="Will S.E."/>
            <person name="Henke P."/>
            <person name="Boedeker C."/>
            <person name="Huang S."/>
            <person name="Brinkmann H."/>
            <person name="Rohde M."/>
            <person name="Jarek M."/>
            <person name="Friedl T."/>
            <person name="Seufert S."/>
            <person name="Schumacher M."/>
            <person name="Overmann J."/>
            <person name="Neumann-Schaal M."/>
            <person name="Petersen J."/>
        </authorList>
    </citation>
    <scope>NUCLEOTIDE SEQUENCE [LARGE SCALE GENOMIC DNA]</scope>
    <source>
        <strain evidence="4 5">SAG 1403-4b</strain>
    </source>
</reference>
<feature type="repeat" description="WD" evidence="3">
    <location>
        <begin position="389"/>
        <end position="430"/>
    </location>
</feature>
<dbReference type="RefSeq" id="WP_241993496.1">
    <property type="nucleotide sequence ID" value="NZ_RSCM01000007.1"/>
</dbReference>
<gene>
    <name evidence="4" type="ORF">DSM107003_24270</name>
</gene>
<dbReference type="PRINTS" id="PR00320">
    <property type="entry name" value="GPROTEINBRPT"/>
</dbReference>
<feature type="repeat" description="WD" evidence="3">
    <location>
        <begin position="595"/>
        <end position="636"/>
    </location>
</feature>
<feature type="repeat" description="WD" evidence="3">
    <location>
        <begin position="431"/>
        <end position="462"/>
    </location>
</feature>
<dbReference type="PANTHER" id="PTHR44129">
    <property type="entry name" value="WD REPEAT-CONTAINING PROTEIN POP1"/>
    <property type="match status" value="1"/>
</dbReference>
<keyword evidence="1 3" id="KW-0853">WD repeat</keyword>
<dbReference type="Pfam" id="PF00400">
    <property type="entry name" value="WD40"/>
    <property type="match status" value="7"/>
</dbReference>
<evidence type="ECO:0000313" key="4">
    <source>
        <dbReference type="EMBL" id="RUS96330.1"/>
    </source>
</evidence>
<feature type="repeat" description="WD" evidence="3">
    <location>
        <begin position="470"/>
        <end position="511"/>
    </location>
</feature>
<dbReference type="AlphaFoldDB" id="A0A433UR52"/>
<dbReference type="InterPro" id="IPR001680">
    <property type="entry name" value="WD40_rpt"/>
</dbReference>
<sequence length="671" mass="76507">MKLTKIVNSQLKDSMAFDTVGAAVDFVTHTTNRIISAFINQTLVQENIINLPAKVQEIRQDQRVIQAEIDYYNRREARKKEFLQIQKILTETDLQNTVDQDEKEERLQQIQREEIEDRNKLSILYLDLSRKTTASEIALKQQEIQGIFDQQKWPGVLSRDEAQRIFVDEQKKPRLLMLVPPPDISDDFPISFRDSLKKEIRNQLKLFLEKYYPLSSDFCPVEFYGKYFERSVFDAEVKQLETILSAVPTAIIYTDITDHEIYFNVRFWGLQEPVSLSFEPLNWEELKRQLEEAGNDETKSWRAIRQTIVILHKLLAAFLADCYYLNINPNYEPQLFNLDSDFPSIWTVQMMDKLKLIRQTYRNIYNNELKVSANSQKERPKFWRCVNTLYGHSDQIFSVAVNPDGKTFASGSADHNIKVWNIETGEISHTLTGHSNYVRSVTFSPDGKTIASGSDDKTFKLWHSLKGKTFIEHSGGVTAIAFSPDGKTYATGSLDSTVKIWDLSNEKLMYTLTAHENSINSIVFSMDGQNLISGGCDQSIKIWNLKTGMVDITITDQDSVNTIAISPEGKIFATGSDNNTIKLWDLATGDLIHTYYGHTNCVNSVAFSPDGKTLASCSNDKTIKLWHLGTKELINTLSEHSLTVYCVAFSPDGKTIISGGADNTIKIWQHD</sequence>
<evidence type="ECO:0000313" key="5">
    <source>
        <dbReference type="Proteomes" id="UP000276103"/>
    </source>
</evidence>
<dbReference type="InterPro" id="IPR015943">
    <property type="entry name" value="WD40/YVTN_repeat-like_dom_sf"/>
</dbReference>
<dbReference type="Gene3D" id="2.130.10.10">
    <property type="entry name" value="YVTN repeat-like/Quinoprotein amine dehydrogenase"/>
    <property type="match status" value="2"/>
</dbReference>
<dbReference type="InterPro" id="IPR019775">
    <property type="entry name" value="WD40_repeat_CS"/>
</dbReference>
<dbReference type="CDD" id="cd00200">
    <property type="entry name" value="WD40"/>
    <property type="match status" value="1"/>
</dbReference>
<feature type="repeat" description="WD" evidence="3">
    <location>
        <begin position="512"/>
        <end position="553"/>
    </location>
</feature>
<feature type="repeat" description="WD" evidence="3">
    <location>
        <begin position="637"/>
        <end position="671"/>
    </location>
</feature>
<keyword evidence="5" id="KW-1185">Reference proteome</keyword>
<dbReference type="SMART" id="SM00320">
    <property type="entry name" value="WD40"/>
    <property type="match status" value="7"/>
</dbReference>
<evidence type="ECO:0000256" key="3">
    <source>
        <dbReference type="PROSITE-ProRule" id="PRU00221"/>
    </source>
</evidence>
<keyword evidence="2" id="KW-0677">Repeat</keyword>
<accession>A0A433UR52</accession>
<organism evidence="4 5">
    <name type="scientific">Trichormus variabilis SAG 1403-4b</name>
    <dbReference type="NCBI Taxonomy" id="447716"/>
    <lineage>
        <taxon>Bacteria</taxon>
        <taxon>Bacillati</taxon>
        <taxon>Cyanobacteriota</taxon>
        <taxon>Cyanophyceae</taxon>
        <taxon>Nostocales</taxon>
        <taxon>Nostocaceae</taxon>
        <taxon>Trichormus</taxon>
    </lineage>
</organism>
<dbReference type="InterPro" id="IPR036322">
    <property type="entry name" value="WD40_repeat_dom_sf"/>
</dbReference>